<proteinExistence type="inferred from homology"/>
<evidence type="ECO:0000256" key="3">
    <source>
        <dbReference type="RuleBase" id="RU003707"/>
    </source>
</evidence>
<dbReference type="InterPro" id="IPR029045">
    <property type="entry name" value="ClpP/crotonase-like_dom_sf"/>
</dbReference>
<dbReference type="Pfam" id="PF00378">
    <property type="entry name" value="ECH_1"/>
    <property type="match status" value="1"/>
</dbReference>
<dbReference type="GO" id="GO:0006635">
    <property type="term" value="P:fatty acid beta-oxidation"/>
    <property type="evidence" value="ECO:0007669"/>
    <property type="project" value="TreeGrafter"/>
</dbReference>
<dbReference type="PROSITE" id="PS00166">
    <property type="entry name" value="ENOYL_COA_HYDRATASE"/>
    <property type="match status" value="1"/>
</dbReference>
<dbReference type="OrthoDB" id="410701at2759"/>
<dbReference type="AlphaFoldDB" id="A0A1Y2HEJ0"/>
<dbReference type="GO" id="GO:0005739">
    <property type="term" value="C:mitochondrion"/>
    <property type="evidence" value="ECO:0007669"/>
    <property type="project" value="TreeGrafter"/>
</dbReference>
<dbReference type="FunFam" id="3.90.226.10:FF:000009">
    <property type="entry name" value="Carnitinyl-CoA dehydratase"/>
    <property type="match status" value="1"/>
</dbReference>
<dbReference type="SUPFAM" id="SSF52096">
    <property type="entry name" value="ClpP/crotonase"/>
    <property type="match status" value="1"/>
</dbReference>
<sequence length="332" mass="34540">MIARPMSMLARRAVGRCMSRATTATAAASASATYTAAVGARRVFVARSHSTATPATPASDAAQDSYLTLPSASGTPADSADSAGIAVLTLNRAAAKNALSRSLLSQLRTSIDTLRTLPPGAARVVIVRSTVDKVFCAGADLKERKSMTPAEVSAFVTQLRETFSMLANLPMPTIAAIDGAALGGGLELAMCCDLRTAGPGAKVGLPETKLAIIPGAGGSQRLPRLVGVPIAKELMFTGRVLNAQEAQAIGLVNRVGTESAFDAAMALAREITPQGPVALRMAKWAIDKGTEVDLASGLKVEEMCYAQVIPTKDRLEGLKAFAEKRKPEYKGE</sequence>
<comment type="caution">
    <text evidence="4">The sequence shown here is derived from an EMBL/GenBank/DDBJ whole genome shotgun (WGS) entry which is preliminary data.</text>
</comment>
<dbReference type="PANTHER" id="PTHR11941">
    <property type="entry name" value="ENOYL-COA HYDRATASE-RELATED"/>
    <property type="match status" value="1"/>
</dbReference>
<name>A0A1Y2HEJ0_9FUNG</name>
<accession>A0A1Y2HEJ0</accession>
<dbReference type="Gene3D" id="1.10.12.10">
    <property type="entry name" value="Lyase 2-enoyl-coa Hydratase, Chain A, domain 2"/>
    <property type="match status" value="1"/>
</dbReference>
<evidence type="ECO:0000313" key="5">
    <source>
        <dbReference type="Proteomes" id="UP000193411"/>
    </source>
</evidence>
<dbReference type="FunFam" id="1.10.12.10:FF:000001">
    <property type="entry name" value="Probable enoyl-CoA hydratase, mitochondrial"/>
    <property type="match status" value="1"/>
</dbReference>
<protein>
    <submittedName>
        <fullName evidence="4">ClpP/crotonase-like domain-containing protein</fullName>
    </submittedName>
</protein>
<gene>
    <name evidence="4" type="ORF">BCR44DRAFT_35105</name>
</gene>
<evidence type="ECO:0000256" key="1">
    <source>
        <dbReference type="ARBA" id="ARBA00005254"/>
    </source>
</evidence>
<dbReference type="InterPro" id="IPR014748">
    <property type="entry name" value="Enoyl-CoA_hydra_C"/>
</dbReference>
<keyword evidence="2" id="KW-0456">Lyase</keyword>
<evidence type="ECO:0000256" key="2">
    <source>
        <dbReference type="ARBA" id="ARBA00023239"/>
    </source>
</evidence>
<dbReference type="InterPro" id="IPR001753">
    <property type="entry name" value="Enoyl-CoA_hydra/iso"/>
</dbReference>
<reference evidence="4 5" key="1">
    <citation type="submission" date="2016-07" db="EMBL/GenBank/DDBJ databases">
        <title>Pervasive Adenine N6-methylation of Active Genes in Fungi.</title>
        <authorList>
            <consortium name="DOE Joint Genome Institute"/>
            <person name="Mondo S.J."/>
            <person name="Dannebaum R.O."/>
            <person name="Kuo R.C."/>
            <person name="Labutti K."/>
            <person name="Haridas S."/>
            <person name="Kuo A."/>
            <person name="Salamov A."/>
            <person name="Ahrendt S.R."/>
            <person name="Lipzen A."/>
            <person name="Sullivan W."/>
            <person name="Andreopoulos W.B."/>
            <person name="Clum A."/>
            <person name="Lindquist E."/>
            <person name="Daum C."/>
            <person name="Ramamoorthy G.K."/>
            <person name="Gryganskyi A."/>
            <person name="Culley D."/>
            <person name="Magnuson J.K."/>
            <person name="James T.Y."/>
            <person name="O'Malley M.A."/>
            <person name="Stajich J.E."/>
            <person name="Spatafora J.W."/>
            <person name="Visel A."/>
            <person name="Grigoriev I.V."/>
        </authorList>
    </citation>
    <scope>NUCLEOTIDE SEQUENCE [LARGE SCALE GENOMIC DNA]</scope>
    <source>
        <strain evidence="4 5">PL171</strain>
    </source>
</reference>
<dbReference type="Proteomes" id="UP000193411">
    <property type="component" value="Unassembled WGS sequence"/>
</dbReference>
<dbReference type="STRING" id="765915.A0A1Y2HEJ0"/>
<comment type="similarity">
    <text evidence="1 3">Belongs to the enoyl-CoA hydratase/isomerase family.</text>
</comment>
<dbReference type="PANTHER" id="PTHR11941:SF171">
    <property type="entry name" value="SD19268P"/>
    <property type="match status" value="1"/>
</dbReference>
<dbReference type="InterPro" id="IPR018376">
    <property type="entry name" value="Enoyl-CoA_hyd/isom_CS"/>
</dbReference>
<keyword evidence="5" id="KW-1185">Reference proteome</keyword>
<dbReference type="Gene3D" id="3.90.226.10">
    <property type="entry name" value="2-enoyl-CoA Hydratase, Chain A, domain 1"/>
    <property type="match status" value="1"/>
</dbReference>
<dbReference type="CDD" id="cd06558">
    <property type="entry name" value="crotonase-like"/>
    <property type="match status" value="1"/>
</dbReference>
<dbReference type="EMBL" id="MCFL01000040">
    <property type="protein sequence ID" value="ORZ32988.1"/>
    <property type="molecule type" value="Genomic_DNA"/>
</dbReference>
<evidence type="ECO:0000313" key="4">
    <source>
        <dbReference type="EMBL" id="ORZ32988.1"/>
    </source>
</evidence>
<dbReference type="GO" id="GO:0016836">
    <property type="term" value="F:hydro-lyase activity"/>
    <property type="evidence" value="ECO:0007669"/>
    <property type="project" value="UniProtKB-ARBA"/>
</dbReference>
<organism evidence="4 5">
    <name type="scientific">Catenaria anguillulae PL171</name>
    <dbReference type="NCBI Taxonomy" id="765915"/>
    <lineage>
        <taxon>Eukaryota</taxon>
        <taxon>Fungi</taxon>
        <taxon>Fungi incertae sedis</taxon>
        <taxon>Blastocladiomycota</taxon>
        <taxon>Blastocladiomycetes</taxon>
        <taxon>Blastocladiales</taxon>
        <taxon>Catenariaceae</taxon>
        <taxon>Catenaria</taxon>
    </lineage>
</organism>